<gene>
    <name evidence="4" type="ORF">IscW_ISCW003070</name>
</gene>
<dbReference type="STRING" id="6945.B7PD28"/>
<dbReference type="EMBL" id="ABJB010578911">
    <property type="status" value="NOT_ANNOTATED_CDS"/>
    <property type="molecule type" value="Genomic_DNA"/>
</dbReference>
<reference evidence="5" key="2">
    <citation type="submission" date="2020-05" db="UniProtKB">
        <authorList>
            <consortium name="EnsemblMetazoa"/>
        </authorList>
    </citation>
    <scope>IDENTIFICATION</scope>
    <source>
        <strain evidence="5">wikel</strain>
    </source>
</reference>
<dbReference type="CDD" id="cd19941">
    <property type="entry name" value="TIL"/>
    <property type="match status" value="1"/>
</dbReference>
<dbReference type="InterPro" id="IPR002919">
    <property type="entry name" value="TIL_dom"/>
</dbReference>
<dbReference type="EMBL" id="ABJB010747252">
    <property type="status" value="NOT_ANNOTATED_CDS"/>
    <property type="molecule type" value="Genomic_DNA"/>
</dbReference>
<evidence type="ECO:0000313" key="6">
    <source>
        <dbReference type="Proteomes" id="UP000001555"/>
    </source>
</evidence>
<dbReference type="Gene3D" id="2.10.25.10">
    <property type="entry name" value="Laminin"/>
    <property type="match status" value="2"/>
</dbReference>
<dbReference type="Proteomes" id="UP000001555">
    <property type="component" value="Unassembled WGS sequence"/>
</dbReference>
<feature type="non-terminal residue" evidence="4">
    <location>
        <position position="1"/>
    </location>
</feature>
<keyword evidence="6" id="KW-1185">Reference proteome</keyword>
<feature type="non-terminal residue" evidence="4">
    <location>
        <position position="134"/>
    </location>
</feature>
<name>B7PD28_IXOSC</name>
<evidence type="ECO:0000259" key="3">
    <source>
        <dbReference type="Pfam" id="PF01826"/>
    </source>
</evidence>
<protein>
    <submittedName>
        <fullName evidence="4 5">Cysteine rich secreted protein, putative</fullName>
    </submittedName>
</protein>
<evidence type="ECO:0000313" key="5">
    <source>
        <dbReference type="EnsemblMetazoa" id="ISCW003070-PA"/>
    </source>
</evidence>
<evidence type="ECO:0000256" key="2">
    <source>
        <dbReference type="ARBA" id="ARBA00023157"/>
    </source>
</evidence>
<dbReference type="PaxDb" id="6945-B7PD28"/>
<organism>
    <name type="scientific">Ixodes scapularis</name>
    <name type="common">Black-legged tick</name>
    <name type="synonym">Deer tick</name>
    <dbReference type="NCBI Taxonomy" id="6945"/>
    <lineage>
        <taxon>Eukaryota</taxon>
        <taxon>Metazoa</taxon>
        <taxon>Ecdysozoa</taxon>
        <taxon>Arthropoda</taxon>
        <taxon>Chelicerata</taxon>
        <taxon>Arachnida</taxon>
        <taxon>Acari</taxon>
        <taxon>Parasitiformes</taxon>
        <taxon>Ixodida</taxon>
        <taxon>Ixodoidea</taxon>
        <taxon>Ixodidae</taxon>
        <taxon>Ixodinae</taxon>
        <taxon>Ixodes</taxon>
    </lineage>
</organism>
<dbReference type="EMBL" id="ABJB011059075">
    <property type="status" value="NOT_ANNOTATED_CDS"/>
    <property type="molecule type" value="Genomic_DNA"/>
</dbReference>
<keyword evidence="1" id="KW-0646">Protease inhibitor</keyword>
<accession>B7PD28</accession>
<evidence type="ECO:0000313" key="4">
    <source>
        <dbReference type="EMBL" id="EEC04500.1"/>
    </source>
</evidence>
<evidence type="ECO:0000256" key="1">
    <source>
        <dbReference type="ARBA" id="ARBA00022690"/>
    </source>
</evidence>
<dbReference type="InterPro" id="IPR036084">
    <property type="entry name" value="Ser_inhib-like_sf"/>
</dbReference>
<feature type="domain" description="TIL" evidence="3">
    <location>
        <begin position="75"/>
        <end position="131"/>
    </location>
</feature>
<dbReference type="PANTHER" id="PTHR23259:SF69">
    <property type="entry name" value="GEO11767P1-RELATED"/>
    <property type="match status" value="1"/>
</dbReference>
<dbReference type="AlphaFoldDB" id="B7PD28"/>
<dbReference type="SUPFAM" id="SSF57567">
    <property type="entry name" value="Serine protease inhibitors"/>
    <property type="match status" value="2"/>
</dbReference>
<dbReference type="EMBL" id="DS688249">
    <property type="protein sequence ID" value="EEC04500.1"/>
    <property type="molecule type" value="Genomic_DNA"/>
</dbReference>
<feature type="domain" description="TIL" evidence="3">
    <location>
        <begin position="4"/>
        <end position="57"/>
    </location>
</feature>
<dbReference type="HOGENOM" id="CLU_1901447_0_0_1"/>
<dbReference type="PANTHER" id="PTHR23259">
    <property type="entry name" value="RIDDLE"/>
    <property type="match status" value="1"/>
</dbReference>
<dbReference type="Pfam" id="PF01826">
    <property type="entry name" value="TIL"/>
    <property type="match status" value="2"/>
</dbReference>
<keyword evidence="2" id="KW-1015">Disulfide bond</keyword>
<dbReference type="VEuPathDB" id="VectorBase:ISCW003070"/>
<proteinExistence type="predicted"/>
<dbReference type="EnsemblMetazoa" id="ISCW003070-RA">
    <property type="protein sequence ID" value="ISCW003070-PA"/>
    <property type="gene ID" value="ISCW003070"/>
</dbReference>
<reference evidence="4 6" key="1">
    <citation type="submission" date="2008-03" db="EMBL/GenBank/DDBJ databases">
        <title>Annotation of Ixodes scapularis.</title>
        <authorList>
            <consortium name="Ixodes scapularis Genome Project Consortium"/>
            <person name="Caler E."/>
            <person name="Hannick L.I."/>
            <person name="Bidwell S."/>
            <person name="Joardar V."/>
            <person name="Thiagarajan M."/>
            <person name="Amedeo P."/>
            <person name="Galinsky K.J."/>
            <person name="Schobel S."/>
            <person name="Inman J."/>
            <person name="Hostetler J."/>
            <person name="Miller J."/>
            <person name="Hammond M."/>
            <person name="Megy K."/>
            <person name="Lawson D."/>
            <person name="Kodira C."/>
            <person name="Sutton G."/>
            <person name="Meyer J."/>
            <person name="Hill C.A."/>
            <person name="Birren B."/>
            <person name="Nene V."/>
            <person name="Collins F."/>
            <person name="Alarcon-Chaidez F."/>
            <person name="Wikel S."/>
            <person name="Strausberg R."/>
        </authorList>
    </citation>
    <scope>NUCLEOTIDE SEQUENCE [LARGE SCALE GENOMIC DNA]</scope>
    <source>
        <strain evidence="6">Wikel</strain>
        <strain evidence="4">Wikel colony</strain>
    </source>
</reference>
<dbReference type="InterPro" id="IPR051368">
    <property type="entry name" value="SerProtInhib-TIL_Domain"/>
</dbReference>
<dbReference type="GO" id="GO:0030414">
    <property type="term" value="F:peptidase inhibitor activity"/>
    <property type="evidence" value="ECO:0007669"/>
    <property type="project" value="UniProtKB-KW"/>
</dbReference>
<dbReference type="VEuPathDB" id="VectorBase:ISCI003070"/>
<sequence>DCGGQNEEMDVCYSPNCKEDNCTFSVTQQKDCLLECLSGCVCKFGFVRIDGKCVSPDNFFWGINILPSSTDVLTCGTGEVYKTCFSSGCKEDTCGRRITAITICPRNCGMGCVCKKGLVRIGGDCVDPSRCVAT</sequence>
<dbReference type="EMBL" id="ABJB010468445">
    <property type="status" value="NOT_ANNOTATED_CDS"/>
    <property type="molecule type" value="Genomic_DNA"/>
</dbReference>